<accession>A0A1S1JCY5</accession>
<comment type="caution">
    <text evidence="1">The sequence shown here is derived from an EMBL/GenBank/DDBJ whole genome shotgun (WGS) entry which is preliminary data.</text>
</comment>
<reference evidence="1 2" key="1">
    <citation type="submission" date="2016-10" db="EMBL/GenBank/DDBJ databases">
        <title>Evaluation of Human, Animal and Environmental Mycobacterium chelonae Isolates by Core Genome Phylogenomic Analysis, Targeted Gene Comparison, and Anti-microbial Susceptibility Patterns: A Tale of Mistaken Identities.</title>
        <authorList>
            <person name="Fogelson S.B."/>
            <person name="Camus A.C."/>
            <person name="Lorenz W."/>
            <person name="Vasireddy R."/>
            <person name="Vasireddy S."/>
            <person name="Smith T."/>
            <person name="Brown-Elliott B.A."/>
            <person name="Wallace R.J.Jr."/>
            <person name="Hasan N.A."/>
            <person name="Reischl U."/>
            <person name="Sanchez S."/>
        </authorList>
    </citation>
    <scope>NUCLEOTIDE SEQUENCE [LARGE SCALE GENOMIC DNA]</scope>
    <source>
        <strain evidence="1 2">24999</strain>
    </source>
</reference>
<organism evidence="1 2">
    <name type="scientific">Mycobacterium syngnathidarum</name>
    <dbReference type="NCBI Taxonomy" id="1908205"/>
    <lineage>
        <taxon>Bacteria</taxon>
        <taxon>Bacillati</taxon>
        <taxon>Actinomycetota</taxon>
        <taxon>Actinomycetes</taxon>
        <taxon>Mycobacteriales</taxon>
        <taxon>Mycobacteriaceae</taxon>
        <taxon>Mycobacterium</taxon>
    </lineage>
</organism>
<dbReference type="Proteomes" id="UP000179636">
    <property type="component" value="Unassembled WGS sequence"/>
</dbReference>
<evidence type="ECO:0000313" key="1">
    <source>
        <dbReference type="EMBL" id="OHT75971.1"/>
    </source>
</evidence>
<dbReference type="EMBL" id="MLHV01000110">
    <property type="protein sequence ID" value="OHT75971.1"/>
    <property type="molecule type" value="Genomic_DNA"/>
</dbReference>
<proteinExistence type="predicted"/>
<dbReference type="AlphaFoldDB" id="A0A1S1JCY5"/>
<protein>
    <recommendedName>
        <fullName evidence="3">DUF1524 domain-containing protein</fullName>
    </recommendedName>
</protein>
<keyword evidence="2" id="KW-1185">Reference proteome</keyword>
<evidence type="ECO:0008006" key="3">
    <source>
        <dbReference type="Google" id="ProtNLM"/>
    </source>
</evidence>
<sequence length="66" mass="7231">MFANDLIELAPVSEKANLSKSDSGLDWLPNFQPCAYVVRYLTVTAKYQLPITRKEQAIAAATCAPS</sequence>
<gene>
    <name evidence="1" type="ORF">BKG61_30525</name>
</gene>
<name>A0A1S1JCY5_9MYCO</name>
<evidence type="ECO:0000313" key="2">
    <source>
        <dbReference type="Proteomes" id="UP000179636"/>
    </source>
</evidence>